<evidence type="ECO:0000313" key="1">
    <source>
        <dbReference type="EMBL" id="CAH1981531.1"/>
    </source>
</evidence>
<dbReference type="Proteomes" id="UP001152888">
    <property type="component" value="Unassembled WGS sequence"/>
</dbReference>
<protein>
    <submittedName>
        <fullName evidence="1">Uncharacterized protein</fullName>
    </submittedName>
</protein>
<name>A0A9P0L0D5_ACAOB</name>
<dbReference type="AlphaFoldDB" id="A0A9P0L0D5"/>
<dbReference type="OrthoDB" id="6756830at2759"/>
<gene>
    <name evidence="1" type="ORF">ACAOBT_LOCUS14540</name>
</gene>
<accession>A0A9P0L0D5</accession>
<sequence>MNKEGFLEMQKVGENLQRKKTVDDVKITPGLSLKVSSESVKNTWSNDKLGKTSSGISLTKKNSYLDLSLKDKLVQMPLRGLENRKEISKSHSCPWQNFNLEEKHIYHKIRPVNNISLELYKNNKKSILKRPKVPKPQITRSTLMEVKFNKAAAMMIHPSARHNVMRQARINLSTNTRHTVGDNTIFRKPSSDFQVPKVITNRKKKYFEEDGRGHFWYISKKPKIV</sequence>
<reference evidence="1" key="1">
    <citation type="submission" date="2022-03" db="EMBL/GenBank/DDBJ databases">
        <authorList>
            <person name="Sayadi A."/>
        </authorList>
    </citation>
    <scope>NUCLEOTIDE SEQUENCE</scope>
</reference>
<evidence type="ECO:0000313" key="2">
    <source>
        <dbReference type="Proteomes" id="UP001152888"/>
    </source>
</evidence>
<comment type="caution">
    <text evidence="1">The sequence shown here is derived from an EMBL/GenBank/DDBJ whole genome shotgun (WGS) entry which is preliminary data.</text>
</comment>
<keyword evidence="2" id="KW-1185">Reference proteome</keyword>
<proteinExistence type="predicted"/>
<organism evidence="1 2">
    <name type="scientific">Acanthoscelides obtectus</name>
    <name type="common">Bean weevil</name>
    <name type="synonym">Bruchus obtectus</name>
    <dbReference type="NCBI Taxonomy" id="200917"/>
    <lineage>
        <taxon>Eukaryota</taxon>
        <taxon>Metazoa</taxon>
        <taxon>Ecdysozoa</taxon>
        <taxon>Arthropoda</taxon>
        <taxon>Hexapoda</taxon>
        <taxon>Insecta</taxon>
        <taxon>Pterygota</taxon>
        <taxon>Neoptera</taxon>
        <taxon>Endopterygota</taxon>
        <taxon>Coleoptera</taxon>
        <taxon>Polyphaga</taxon>
        <taxon>Cucujiformia</taxon>
        <taxon>Chrysomeloidea</taxon>
        <taxon>Chrysomelidae</taxon>
        <taxon>Bruchinae</taxon>
        <taxon>Bruchini</taxon>
        <taxon>Acanthoscelides</taxon>
    </lineage>
</organism>
<dbReference type="EMBL" id="CAKOFQ010006910">
    <property type="protein sequence ID" value="CAH1981531.1"/>
    <property type="molecule type" value="Genomic_DNA"/>
</dbReference>